<dbReference type="SUPFAM" id="SSF50998">
    <property type="entry name" value="Quinoprotein alcohol dehydrogenase-like"/>
    <property type="match status" value="1"/>
</dbReference>
<organism evidence="3 4">
    <name type="scientific">Micromonospora coerulea</name>
    <dbReference type="NCBI Taxonomy" id="47856"/>
    <lineage>
        <taxon>Bacteria</taxon>
        <taxon>Bacillati</taxon>
        <taxon>Actinomycetota</taxon>
        <taxon>Actinomycetes</taxon>
        <taxon>Micromonosporales</taxon>
        <taxon>Micromonosporaceae</taxon>
        <taxon>Micromonospora</taxon>
    </lineage>
</organism>
<evidence type="ECO:0000256" key="1">
    <source>
        <dbReference type="SAM" id="MobiDB-lite"/>
    </source>
</evidence>
<accession>A0ABP8S5L9</accession>
<evidence type="ECO:0000313" key="3">
    <source>
        <dbReference type="EMBL" id="GAA4561971.1"/>
    </source>
</evidence>
<keyword evidence="4" id="KW-1185">Reference proteome</keyword>
<sequence>MSPVIELGQLRHGDETEPPAPGPGRPPSRSLRVTTVLCAALLALTGSAVNPGRGRSVTVPAPQGAGFLVLGDRLVVADGPGTVGRAGRVVTGHRLPDGAPLWRFVLPTGDHALGLTTVAGMPLVISSPAGAGDPASTALDPDTGAVRWRQPGYPVRTDFGGVLFETPRADGTGTVRAVDPGSGRPRWSLPLPGNGLAYQVGDRGVTRVVLVTAAGRVEVHDAGSGVLLRSGRVPPATDGVSYRFTQVVGDLLLVDGAPGTVTAYGLDRLDRRWSTPVGPSAVAGFTDCASAICLRDRSAGVRAVDPATGGLLWTDDHWLGISPVGGRLLAAAPAVGLELELSVVDPRTGVTVAGLGRWRLGGLDRYGRPLLGLRRLGGDRTLVAELDVRAGQARFRAVLPGSWDDCAAAAAALVCLHPSGGLVVWPAPD</sequence>
<evidence type="ECO:0000313" key="4">
    <source>
        <dbReference type="Proteomes" id="UP001500307"/>
    </source>
</evidence>
<dbReference type="InterPro" id="IPR015943">
    <property type="entry name" value="WD40/YVTN_repeat-like_dom_sf"/>
</dbReference>
<name>A0ABP8S5L9_9ACTN</name>
<protein>
    <recommendedName>
        <fullName evidence="2">Pyrrolo-quinoline quinone repeat domain-containing protein</fullName>
    </recommendedName>
</protein>
<feature type="region of interest" description="Disordered" evidence="1">
    <location>
        <begin position="1"/>
        <end position="30"/>
    </location>
</feature>
<feature type="domain" description="Pyrrolo-quinoline quinone repeat" evidence="2">
    <location>
        <begin position="137"/>
        <end position="279"/>
    </location>
</feature>
<comment type="caution">
    <text evidence="3">The sequence shown here is derived from an EMBL/GenBank/DDBJ whole genome shotgun (WGS) entry which is preliminary data.</text>
</comment>
<dbReference type="EMBL" id="BAABGU010000001">
    <property type="protein sequence ID" value="GAA4561971.1"/>
    <property type="molecule type" value="Genomic_DNA"/>
</dbReference>
<evidence type="ECO:0000259" key="2">
    <source>
        <dbReference type="Pfam" id="PF13360"/>
    </source>
</evidence>
<dbReference type="InterPro" id="IPR011047">
    <property type="entry name" value="Quinoprotein_ADH-like_sf"/>
</dbReference>
<gene>
    <name evidence="3" type="ORF">GCM10023176_01760</name>
</gene>
<dbReference type="Pfam" id="PF13360">
    <property type="entry name" value="PQQ_2"/>
    <property type="match status" value="1"/>
</dbReference>
<reference evidence="4" key="1">
    <citation type="journal article" date="2019" name="Int. J. Syst. Evol. Microbiol.">
        <title>The Global Catalogue of Microorganisms (GCM) 10K type strain sequencing project: providing services to taxonomists for standard genome sequencing and annotation.</title>
        <authorList>
            <consortium name="The Broad Institute Genomics Platform"/>
            <consortium name="The Broad Institute Genome Sequencing Center for Infectious Disease"/>
            <person name="Wu L."/>
            <person name="Ma J."/>
        </authorList>
    </citation>
    <scope>NUCLEOTIDE SEQUENCE [LARGE SCALE GENOMIC DNA]</scope>
    <source>
        <strain evidence="4">JCM 3175</strain>
    </source>
</reference>
<dbReference type="InterPro" id="IPR002372">
    <property type="entry name" value="PQQ_rpt_dom"/>
</dbReference>
<dbReference type="Gene3D" id="2.130.10.10">
    <property type="entry name" value="YVTN repeat-like/Quinoprotein amine dehydrogenase"/>
    <property type="match status" value="1"/>
</dbReference>
<dbReference type="RefSeq" id="WP_346115780.1">
    <property type="nucleotide sequence ID" value="NZ_BAABGU010000001.1"/>
</dbReference>
<dbReference type="Proteomes" id="UP001500307">
    <property type="component" value="Unassembled WGS sequence"/>
</dbReference>
<proteinExistence type="predicted"/>